<reference evidence="3" key="1">
    <citation type="submission" date="2025-08" db="UniProtKB">
        <authorList>
            <consortium name="RefSeq"/>
        </authorList>
    </citation>
    <scope>IDENTIFICATION</scope>
    <source>
        <tissue evidence="3">Total insect</tissue>
    </source>
</reference>
<dbReference type="Proteomes" id="UP000515158">
    <property type="component" value="Unplaced"/>
</dbReference>
<accession>A0A6P9ABB9</accession>
<proteinExistence type="predicted"/>
<dbReference type="AlphaFoldDB" id="A0A6P9ABB9"/>
<gene>
    <name evidence="3" type="primary">LOC117653297</name>
</gene>
<dbReference type="KEGG" id="tpal:117653297"/>
<dbReference type="GeneID" id="117653297"/>
<evidence type="ECO:0000313" key="3">
    <source>
        <dbReference type="RefSeq" id="XP_034254775.1"/>
    </source>
</evidence>
<dbReference type="GO" id="GO:0003735">
    <property type="term" value="F:structural constituent of ribosome"/>
    <property type="evidence" value="ECO:0007669"/>
    <property type="project" value="InterPro"/>
</dbReference>
<keyword evidence="3" id="KW-0687">Ribonucleoprotein</keyword>
<keyword evidence="3" id="KW-0689">Ribosomal protein</keyword>
<dbReference type="PANTHER" id="PTHR13528:SF2">
    <property type="entry name" value="LARGE RIBOSOMAL SUBUNIT PROTEIN BL28M"/>
    <property type="match status" value="1"/>
</dbReference>
<protein>
    <submittedName>
        <fullName evidence="3">39S ribosomal protein L28, mitochondrial</fullName>
    </submittedName>
</protein>
<dbReference type="InterPro" id="IPR026569">
    <property type="entry name" value="Ribosomal_bL28"/>
</dbReference>
<dbReference type="PANTHER" id="PTHR13528">
    <property type="entry name" value="39S RIBOSOMAL PROTEIN L28, MITOCHONDRIAL"/>
    <property type="match status" value="1"/>
</dbReference>
<evidence type="ECO:0000313" key="2">
    <source>
        <dbReference type="Proteomes" id="UP000515158"/>
    </source>
</evidence>
<name>A0A6P9ABB9_THRPL</name>
<dbReference type="CTD" id="10573"/>
<dbReference type="InParanoid" id="A0A6P9ABB9"/>
<feature type="region of interest" description="Disordered" evidence="1">
    <location>
        <begin position="259"/>
        <end position="286"/>
    </location>
</feature>
<organism evidence="3">
    <name type="scientific">Thrips palmi</name>
    <name type="common">Melon thrips</name>
    <dbReference type="NCBI Taxonomy" id="161013"/>
    <lineage>
        <taxon>Eukaryota</taxon>
        <taxon>Metazoa</taxon>
        <taxon>Ecdysozoa</taxon>
        <taxon>Arthropoda</taxon>
        <taxon>Hexapoda</taxon>
        <taxon>Insecta</taxon>
        <taxon>Pterygota</taxon>
        <taxon>Neoptera</taxon>
        <taxon>Paraneoptera</taxon>
        <taxon>Thysanoptera</taxon>
        <taxon>Terebrantia</taxon>
        <taxon>Thripoidea</taxon>
        <taxon>Thripidae</taxon>
        <taxon>Thrips</taxon>
    </lineage>
</organism>
<evidence type="ECO:0000256" key="1">
    <source>
        <dbReference type="SAM" id="MobiDB-lite"/>
    </source>
</evidence>
<keyword evidence="2" id="KW-1185">Reference proteome</keyword>
<feature type="compositionally biased region" description="Polar residues" evidence="1">
    <location>
        <begin position="271"/>
        <end position="286"/>
    </location>
</feature>
<dbReference type="FunCoup" id="A0A6P9ABB9">
    <property type="interactions" value="542"/>
</dbReference>
<dbReference type="RefSeq" id="XP_034254775.1">
    <property type="nucleotide sequence ID" value="XM_034398884.1"/>
</dbReference>
<dbReference type="OrthoDB" id="361870at2759"/>
<dbReference type="GO" id="GO:0005762">
    <property type="term" value="C:mitochondrial large ribosomal subunit"/>
    <property type="evidence" value="ECO:0007669"/>
    <property type="project" value="TreeGrafter"/>
</dbReference>
<sequence length="286" mass="33290">MAHRRLVPENKGLQNVTKLYYVPKPSVLNEGRGRNLPDAFKRFYLELIQEPAAVHHIPEKRKYIRDPATGIVRRGQDDPPPVIYPKAFHKGLWGGAGILKGFSHNNPKLQRFPKYWAPQYETSVVYSEVLDMFITTIMTKRTIQLIHKHYGFDHYLLQTPACDLKSDLALKIKRNILLALDKNELPHTNPEKREQVYNAYKHYLEKYDSEFIEWYGLKISEAILKMEFEMEKAAGAPQPLKVLYRKEFLQELQEADIKKEELEDQPAPASGISSIFSKLNPFKRNN</sequence>